<dbReference type="GO" id="GO:1990904">
    <property type="term" value="C:ribonucleoprotein complex"/>
    <property type="evidence" value="ECO:0007669"/>
    <property type="project" value="UniProtKB-KW"/>
</dbReference>
<dbReference type="GO" id="GO:0003735">
    <property type="term" value="F:structural constituent of ribosome"/>
    <property type="evidence" value="ECO:0007669"/>
    <property type="project" value="InterPro"/>
</dbReference>
<dbReference type="EMBL" id="JAYKXP010000049">
    <property type="protein sequence ID" value="KAK7036671.1"/>
    <property type="molecule type" value="Genomic_DNA"/>
</dbReference>
<evidence type="ECO:0000313" key="8">
    <source>
        <dbReference type="Proteomes" id="UP001383192"/>
    </source>
</evidence>
<keyword evidence="3" id="KW-0687">Ribonucleoprotein</keyword>
<dbReference type="GO" id="GO:0004830">
    <property type="term" value="F:tryptophan-tRNA ligase activity"/>
    <property type="evidence" value="ECO:0007669"/>
    <property type="project" value="UniProtKB-EC"/>
</dbReference>
<dbReference type="EC" id="6.1.1.2" evidence="7"/>
<reference evidence="7 8" key="1">
    <citation type="submission" date="2024-01" db="EMBL/GenBank/DDBJ databases">
        <title>A draft genome for a cacao thread blight-causing isolate of Paramarasmius palmivorus.</title>
        <authorList>
            <person name="Baruah I.K."/>
            <person name="Bukari Y."/>
            <person name="Amoako-Attah I."/>
            <person name="Meinhardt L.W."/>
            <person name="Bailey B.A."/>
            <person name="Cohen S.P."/>
        </authorList>
    </citation>
    <scope>NUCLEOTIDE SEQUENCE [LARGE SCALE GENOMIC DNA]</scope>
    <source>
        <strain evidence="7 8">GH-12</strain>
    </source>
</reference>
<dbReference type="PRINTS" id="PR00971">
    <property type="entry name" value="RIBOSOMALS10"/>
</dbReference>
<comment type="caution">
    <text evidence="7">The sequence shown here is derived from an EMBL/GenBank/DDBJ whole genome shotgun (WGS) entry which is preliminary data.</text>
</comment>
<dbReference type="InterPro" id="IPR027486">
    <property type="entry name" value="Ribosomal_uS10_dom"/>
</dbReference>
<feature type="domain" description="Small ribosomal subunit protein uS10" evidence="6">
    <location>
        <begin position="156"/>
        <end position="253"/>
    </location>
</feature>
<dbReference type="HAMAP" id="MF_00508">
    <property type="entry name" value="Ribosomal_uS10"/>
    <property type="match status" value="1"/>
</dbReference>
<dbReference type="InterPro" id="IPR001848">
    <property type="entry name" value="Ribosomal_uS10"/>
</dbReference>
<proteinExistence type="inferred from homology"/>
<feature type="region of interest" description="Disordered" evidence="5">
    <location>
        <begin position="96"/>
        <end position="116"/>
    </location>
</feature>
<gene>
    <name evidence="7" type="primary">RSM10</name>
    <name evidence="7" type="ORF">VNI00_011336</name>
</gene>
<evidence type="ECO:0000256" key="4">
    <source>
        <dbReference type="SAM" id="Coils"/>
    </source>
</evidence>
<keyword evidence="2 7" id="KW-0689">Ribosomal protein</keyword>
<dbReference type="SUPFAM" id="SSF54999">
    <property type="entry name" value="Ribosomal protein S10"/>
    <property type="match status" value="1"/>
</dbReference>
<dbReference type="GO" id="GO:0006412">
    <property type="term" value="P:translation"/>
    <property type="evidence" value="ECO:0007669"/>
    <property type="project" value="InterPro"/>
</dbReference>
<feature type="compositionally biased region" description="Low complexity" evidence="5">
    <location>
        <begin position="99"/>
        <end position="110"/>
    </location>
</feature>
<keyword evidence="4" id="KW-0175">Coiled coil</keyword>
<keyword evidence="7" id="KW-0436">Ligase</keyword>
<feature type="coiled-coil region" evidence="4">
    <location>
        <begin position="41"/>
        <end position="75"/>
    </location>
</feature>
<evidence type="ECO:0000313" key="7">
    <source>
        <dbReference type="EMBL" id="KAK7036671.1"/>
    </source>
</evidence>
<dbReference type="Pfam" id="PF00338">
    <property type="entry name" value="Ribosomal_S10"/>
    <property type="match status" value="1"/>
</dbReference>
<dbReference type="InterPro" id="IPR036838">
    <property type="entry name" value="Ribosomal_uS10_dom_sf"/>
</dbReference>
<protein>
    <submittedName>
        <fullName evidence="7">Mitochondrial 37S ribosomal protein rsm10</fullName>
        <ecNumber evidence="7">6.1.1.2</ecNumber>
    </submittedName>
</protein>
<evidence type="ECO:0000256" key="3">
    <source>
        <dbReference type="ARBA" id="ARBA00023274"/>
    </source>
</evidence>
<sequence length="316" mass="35609">MLSALARAAPRRLLSLSAQPICRRKAAPITLTLSNQRTNKTLASRQDRDEDEEELEQLMNELEAAKSDMDEIKTVKTETPRLATSETEMFGSESFLANSQQTPSVQPQTPLAQQTSLEDELGPDFTEEQYASHSVHGRGIHLPYFHPQTHSLPVAVIHFRSHHPKLLDLFTHFSTHAASALGIPTSRVIGLPTQRSMWTVLRSPFIYKKSQENFERRVYKRCIKAYDTDPEVVDRWFKYLMRHEMGGVGMRMIKWDRVPVGIGAKLYGQVKKELERTGSGAKGEIKKLGQQIVEDELRAVQEGKASGKVVTAKVSS</sequence>
<dbReference type="GO" id="GO:0005840">
    <property type="term" value="C:ribosome"/>
    <property type="evidence" value="ECO:0007669"/>
    <property type="project" value="UniProtKB-KW"/>
</dbReference>
<evidence type="ECO:0000256" key="2">
    <source>
        <dbReference type="ARBA" id="ARBA00022980"/>
    </source>
</evidence>
<dbReference type="Gene3D" id="3.30.70.600">
    <property type="entry name" value="Ribosomal protein S10 domain"/>
    <property type="match status" value="1"/>
</dbReference>
<dbReference type="SMART" id="SM01403">
    <property type="entry name" value="Ribosomal_S10"/>
    <property type="match status" value="1"/>
</dbReference>
<dbReference type="PANTHER" id="PTHR11700">
    <property type="entry name" value="30S RIBOSOMAL PROTEIN S10 FAMILY MEMBER"/>
    <property type="match status" value="1"/>
</dbReference>
<name>A0AAW0CC98_9AGAR</name>
<evidence type="ECO:0000256" key="1">
    <source>
        <dbReference type="ARBA" id="ARBA00007102"/>
    </source>
</evidence>
<dbReference type="Proteomes" id="UP001383192">
    <property type="component" value="Unassembled WGS sequence"/>
</dbReference>
<evidence type="ECO:0000256" key="5">
    <source>
        <dbReference type="SAM" id="MobiDB-lite"/>
    </source>
</evidence>
<accession>A0AAW0CC98</accession>
<keyword evidence="8" id="KW-1185">Reference proteome</keyword>
<evidence type="ECO:0000259" key="6">
    <source>
        <dbReference type="SMART" id="SM01403"/>
    </source>
</evidence>
<organism evidence="7 8">
    <name type="scientific">Paramarasmius palmivorus</name>
    <dbReference type="NCBI Taxonomy" id="297713"/>
    <lineage>
        <taxon>Eukaryota</taxon>
        <taxon>Fungi</taxon>
        <taxon>Dikarya</taxon>
        <taxon>Basidiomycota</taxon>
        <taxon>Agaricomycotina</taxon>
        <taxon>Agaricomycetes</taxon>
        <taxon>Agaricomycetidae</taxon>
        <taxon>Agaricales</taxon>
        <taxon>Marasmiineae</taxon>
        <taxon>Marasmiaceae</taxon>
        <taxon>Paramarasmius</taxon>
    </lineage>
</organism>
<dbReference type="AlphaFoldDB" id="A0AAW0CC98"/>
<comment type="similarity">
    <text evidence="1">Belongs to the universal ribosomal protein uS10 family.</text>
</comment>